<comment type="similarity">
    <text evidence="1">Belongs to the EFG1/PHD1/stuA family.</text>
</comment>
<feature type="compositionally biased region" description="Low complexity" evidence="5">
    <location>
        <begin position="599"/>
        <end position="610"/>
    </location>
</feature>
<dbReference type="InterPro" id="IPR003163">
    <property type="entry name" value="Tscrpt_reg_HTH_APSES-type"/>
</dbReference>
<keyword evidence="8" id="KW-1185">Reference proteome</keyword>
<evidence type="ECO:0000313" key="8">
    <source>
        <dbReference type="Proteomes" id="UP000886653"/>
    </source>
</evidence>
<evidence type="ECO:0000259" key="6">
    <source>
        <dbReference type="PROSITE" id="PS51299"/>
    </source>
</evidence>
<gene>
    <name evidence="7" type="ORF">CROQUDRAFT_129698</name>
</gene>
<keyword evidence="2" id="KW-0805">Transcription regulation</keyword>
<feature type="compositionally biased region" description="Low complexity" evidence="5">
    <location>
        <begin position="120"/>
        <end position="144"/>
    </location>
</feature>
<evidence type="ECO:0000256" key="4">
    <source>
        <dbReference type="ARBA" id="ARBA00023163"/>
    </source>
</evidence>
<feature type="region of interest" description="Disordered" evidence="5">
    <location>
        <begin position="589"/>
        <end position="792"/>
    </location>
</feature>
<evidence type="ECO:0000256" key="1">
    <source>
        <dbReference type="ARBA" id="ARBA00007247"/>
    </source>
</evidence>
<reference evidence="7" key="1">
    <citation type="submission" date="2013-11" db="EMBL/GenBank/DDBJ databases">
        <title>Genome sequence of the fusiform rust pathogen reveals effectors for host alternation and coevolution with pine.</title>
        <authorList>
            <consortium name="DOE Joint Genome Institute"/>
            <person name="Smith K."/>
            <person name="Pendleton A."/>
            <person name="Kubisiak T."/>
            <person name="Anderson C."/>
            <person name="Salamov A."/>
            <person name="Aerts A."/>
            <person name="Riley R."/>
            <person name="Clum A."/>
            <person name="Lindquist E."/>
            <person name="Ence D."/>
            <person name="Campbell M."/>
            <person name="Kronenberg Z."/>
            <person name="Feau N."/>
            <person name="Dhillon B."/>
            <person name="Hamelin R."/>
            <person name="Burleigh J."/>
            <person name="Smith J."/>
            <person name="Yandell M."/>
            <person name="Nelson C."/>
            <person name="Grigoriev I."/>
            <person name="Davis J."/>
        </authorList>
    </citation>
    <scope>NUCLEOTIDE SEQUENCE</scope>
    <source>
        <strain evidence="7">G11</strain>
    </source>
</reference>
<dbReference type="InterPro" id="IPR029790">
    <property type="entry name" value="EFG1/Phd1/StuA"/>
</dbReference>
<dbReference type="Pfam" id="PF04383">
    <property type="entry name" value="KilA-N"/>
    <property type="match status" value="1"/>
</dbReference>
<name>A0A9P6TGV8_9BASI</name>
<feature type="compositionally biased region" description="Pro residues" evidence="5">
    <location>
        <begin position="618"/>
        <end position="629"/>
    </location>
</feature>
<dbReference type="GO" id="GO:0043565">
    <property type="term" value="F:sequence-specific DNA binding"/>
    <property type="evidence" value="ECO:0007669"/>
    <property type="project" value="TreeGrafter"/>
</dbReference>
<comment type="caution">
    <text evidence="7">The sequence shown here is derived from an EMBL/GenBank/DDBJ whole genome shotgun (WGS) entry which is preliminary data.</text>
</comment>
<dbReference type="Proteomes" id="UP000886653">
    <property type="component" value="Unassembled WGS sequence"/>
</dbReference>
<evidence type="ECO:0000256" key="3">
    <source>
        <dbReference type="ARBA" id="ARBA00023125"/>
    </source>
</evidence>
<dbReference type="InterPro" id="IPR018004">
    <property type="entry name" value="KilA/APSES_HTH"/>
</dbReference>
<dbReference type="AlphaFoldDB" id="A0A9P6TGV8"/>
<dbReference type="Gene3D" id="3.10.260.10">
    <property type="entry name" value="Transcription regulator HTH, APSES-type DNA-binding domain"/>
    <property type="match status" value="1"/>
</dbReference>
<feature type="domain" description="HTH APSES-type" evidence="6">
    <location>
        <begin position="313"/>
        <end position="423"/>
    </location>
</feature>
<evidence type="ECO:0000313" key="7">
    <source>
        <dbReference type="EMBL" id="KAG0151867.1"/>
    </source>
</evidence>
<feature type="compositionally biased region" description="Polar residues" evidence="5">
    <location>
        <begin position="714"/>
        <end position="741"/>
    </location>
</feature>
<keyword evidence="3" id="KW-0238">DNA-binding</keyword>
<protein>
    <recommendedName>
        <fullName evidence="6">HTH APSES-type domain-containing protein</fullName>
    </recommendedName>
</protein>
<feature type="compositionally biased region" description="Pro residues" evidence="5">
    <location>
        <begin position="783"/>
        <end position="792"/>
    </location>
</feature>
<dbReference type="GO" id="GO:0045944">
    <property type="term" value="P:positive regulation of transcription by RNA polymerase II"/>
    <property type="evidence" value="ECO:0007669"/>
    <property type="project" value="TreeGrafter"/>
</dbReference>
<dbReference type="PROSITE" id="PS51299">
    <property type="entry name" value="HTH_APSES"/>
    <property type="match status" value="1"/>
</dbReference>
<feature type="region of interest" description="Disordered" evidence="5">
    <location>
        <begin position="120"/>
        <end position="266"/>
    </location>
</feature>
<accession>A0A9P6TGV8</accession>
<sequence length="792" mass="84256">MLAISSNRTLSPRPIPTDPLLNYHFQDAAAAAVGPWLYSSISSVSPPFSSAYSFGAEDLSPQASSSPTSSSSPPAICPGLSSSSSYSITSHLPVAEFGGVMHPNSDEDSSADEDAFCAEPVQPQQQDQQQSQQQQQQQQQQLPHQHPHHLSHPTASSSLKRSSPRQLYELHPAPAGVSSSYSPFPRGLQDSGPSDFGHGSPQSAYVDHPRKLADPSTQSQTHADAHPEQYHHLLPSIPPTAPAPHSIPTPASVHPTSTGGFDKSYGSPTLSAHEAYKAFPALSGPSNLIEHKPGQTPSTHELDPHILHMVRTRIEVKNWEEEGSLYFQIEFNGQCVGRVEKNNLVNGTKLLNITGISRGKRDGILKNEKTRKVIKHGTMHLKGVWIAFDRAIALAEQYGIMDKVYPLLMPNLHRYIHVLSLPPPSSKLAPDSVVHHAPKFNNAGLPFINRQQTSQYAPDQQPAWTSSSHAIAYHEPYSAPPQSGAEGSPYEQAQYSYLNSNLAGSDLSERRHTVPNYNSFQGLPSFNASTLAYASSYGSSQFSPYSSSSRPPPTSNSPSQFAYSLASHPSPASGGSTYNYPGVNANPSSVYNLAPGPPTSSSGTTQSSSPALHSAPVPGSPPLRSPNPLEPGTSANYARGQVGSLKRDAEDELSRSSGSTHGAYQRRVQARILSDPSPHSFRQTVTTGPGRYPDWTGSSAVATHQLSIGGEQAESPSHSNPSLAPPAQSGSVTNCGNSSGRAGTEESRSGLIAHPLVNIPLAPPETSSGSNSTSYGSGGAPSRPAPNNPNRI</sequence>
<dbReference type="GO" id="GO:0005634">
    <property type="term" value="C:nucleus"/>
    <property type="evidence" value="ECO:0007669"/>
    <property type="project" value="TreeGrafter"/>
</dbReference>
<dbReference type="SMART" id="SM01252">
    <property type="entry name" value="KilA-N"/>
    <property type="match status" value="1"/>
</dbReference>
<dbReference type="PANTHER" id="PTHR47792">
    <property type="entry name" value="PROTEIN SOK2-RELATED"/>
    <property type="match status" value="1"/>
</dbReference>
<organism evidence="7 8">
    <name type="scientific">Cronartium quercuum f. sp. fusiforme G11</name>
    <dbReference type="NCBI Taxonomy" id="708437"/>
    <lineage>
        <taxon>Eukaryota</taxon>
        <taxon>Fungi</taxon>
        <taxon>Dikarya</taxon>
        <taxon>Basidiomycota</taxon>
        <taxon>Pucciniomycotina</taxon>
        <taxon>Pucciniomycetes</taxon>
        <taxon>Pucciniales</taxon>
        <taxon>Coleosporiaceae</taxon>
        <taxon>Cronartium</taxon>
    </lineage>
</organism>
<dbReference type="EMBL" id="MU167210">
    <property type="protein sequence ID" value="KAG0151867.1"/>
    <property type="molecule type" value="Genomic_DNA"/>
</dbReference>
<feature type="compositionally biased region" description="Pro residues" evidence="5">
    <location>
        <begin position="236"/>
        <end position="247"/>
    </location>
</feature>
<feature type="compositionally biased region" description="Polar residues" evidence="5">
    <location>
        <begin position="696"/>
        <end position="706"/>
    </location>
</feature>
<feature type="compositionally biased region" description="Basic and acidic residues" evidence="5">
    <location>
        <begin position="645"/>
        <end position="654"/>
    </location>
</feature>
<keyword evidence="4" id="KW-0804">Transcription</keyword>
<feature type="compositionally biased region" description="Polar residues" evidence="5">
    <location>
        <begin position="154"/>
        <end position="165"/>
    </location>
</feature>
<evidence type="ECO:0000256" key="2">
    <source>
        <dbReference type="ARBA" id="ARBA00023015"/>
    </source>
</evidence>
<proteinExistence type="inferred from homology"/>
<dbReference type="PANTHER" id="PTHR47792:SF1">
    <property type="entry name" value="PROTEIN SOK2-RELATED"/>
    <property type="match status" value="1"/>
</dbReference>
<dbReference type="OrthoDB" id="5407653at2759"/>
<dbReference type="SUPFAM" id="SSF54616">
    <property type="entry name" value="DNA-binding domain of Mlu1-box binding protein MBP1"/>
    <property type="match status" value="1"/>
</dbReference>
<evidence type="ECO:0000256" key="5">
    <source>
        <dbReference type="SAM" id="MobiDB-lite"/>
    </source>
</evidence>
<dbReference type="GO" id="GO:0003700">
    <property type="term" value="F:DNA-binding transcription factor activity"/>
    <property type="evidence" value="ECO:0007669"/>
    <property type="project" value="TreeGrafter"/>
</dbReference>
<dbReference type="InterPro" id="IPR036887">
    <property type="entry name" value="HTH_APSES_sf"/>
</dbReference>
<feature type="region of interest" description="Disordered" evidence="5">
    <location>
        <begin position="542"/>
        <end position="572"/>
    </location>
</feature>